<evidence type="ECO:0000256" key="1">
    <source>
        <dbReference type="SAM" id="MobiDB-lite"/>
    </source>
</evidence>
<gene>
    <name evidence="8" type="ORF">CYY_001735</name>
</gene>
<dbReference type="PANTHER" id="PTHR31378:SF17">
    <property type="match status" value="1"/>
</dbReference>
<evidence type="ECO:0000313" key="9">
    <source>
        <dbReference type="Proteomes" id="UP000695562"/>
    </source>
</evidence>
<dbReference type="InterPro" id="IPR056645">
    <property type="entry name" value="DUF7743"/>
</dbReference>
<evidence type="ECO:0008006" key="10">
    <source>
        <dbReference type="Google" id="ProtNLM"/>
    </source>
</evidence>
<dbReference type="Pfam" id="PF24893">
    <property type="entry name" value="DUF7743"/>
    <property type="match status" value="1"/>
</dbReference>
<dbReference type="EMBL" id="AJWJ01000043">
    <property type="protein sequence ID" value="KAF2076959.1"/>
    <property type="molecule type" value="Genomic_DNA"/>
</dbReference>
<feature type="domain" description="ComC supersandwich" evidence="4">
    <location>
        <begin position="1101"/>
        <end position="1317"/>
    </location>
</feature>
<reference evidence="8" key="1">
    <citation type="submission" date="2020-01" db="EMBL/GenBank/DDBJ databases">
        <title>Development of genomics and gene disruption for Polysphondylium violaceum indicates a role for the polyketide synthase stlB in stalk morphogenesis.</title>
        <authorList>
            <person name="Narita B."/>
            <person name="Kawabe Y."/>
            <person name="Kin K."/>
            <person name="Saito T."/>
            <person name="Gibbs R."/>
            <person name="Kuspa A."/>
            <person name="Muzny D."/>
            <person name="Queller D."/>
            <person name="Richards S."/>
            <person name="Strassman J."/>
            <person name="Sucgang R."/>
            <person name="Worley K."/>
            <person name="Schaap P."/>
        </authorList>
    </citation>
    <scope>NUCLEOTIDE SEQUENCE</scope>
    <source>
        <strain evidence="8">QSvi11</strain>
    </source>
</reference>
<evidence type="ECO:0000256" key="2">
    <source>
        <dbReference type="SAM" id="Phobius"/>
    </source>
</evidence>
<organism evidence="8 9">
    <name type="scientific">Polysphondylium violaceum</name>
    <dbReference type="NCBI Taxonomy" id="133409"/>
    <lineage>
        <taxon>Eukaryota</taxon>
        <taxon>Amoebozoa</taxon>
        <taxon>Evosea</taxon>
        <taxon>Eumycetozoa</taxon>
        <taxon>Dictyostelia</taxon>
        <taxon>Dictyosteliales</taxon>
        <taxon>Dictyosteliaceae</taxon>
        <taxon>Polysphondylium</taxon>
    </lineage>
</organism>
<sequence>MNRYRSISIVLLSLFLLYHHTIGILGLDLEVEDVTSRFLVGSNDEYSEIAGQPYCSVQYYFKIKNNVPESKYVDISTNSFSSTKASFGSKTLVTVFYHITRGTSGSIDVIVNTNISSFTFPALVSYNCLDTPFPVDPVYNADLYPHQSIDGTYSLLSKYKNYVKYSPVLTTVDQNVPLIAQMLYLNYPLFKINLNINPILSFSTKDINMQNTTISINNFLNSNLGIDSLSTQNNNYYPYNCENFNYFHCYQMFDIVTNSPNYFLGVYSDMADLSTRYLLPIFGNPLNATYFGFLTNDKQFTIVKWNGAQADFDILFPVMSFYRDDQPILNWPNNGLPQIGTLPTPSYHFQLLSPYLSTWVRVTLYTSDFQGQVHRAPAPYGFYSGNLTQGILYNFDVPIYDGQSEIFFTLVNTDDFYYNKRDGSLVATPLIPDTIYPVLKYARFVDLGNGMVSLQIHATDIGSGVSCFVFRDQDILMDTRHLKEGTIFDGVFEIILPKSYWTQQPLQLSLFVLDFAANREDYDSDKILNENMESFPRNPYAFITTYRLIDNIIDIAFEKNDVDLSQSAVNNSLVVKLNPPLPHTTLSLIPCFKLHFTNDFLTGGVPYLDKDTEFNSYFDIETQSHIINFTLPSRLFTGVFSYKLLPFDLDNTILYQLNPKAELRYFSENADVFPPIVTSIVQYPSPIATIGQDTTIGFEITIEDKINGFKSGYAIVTSELDILGYNFTLTSSIDNPNNVFQLYFPLDVKSRPQTFTISKMYLEDNNGHFSFFPSIQDINPLMNFLGDTETSTLSTQFIDPLTLNDTTVPVLNTFTIISNTTDESQEFFIRTLIFEYEIYDDDSGVSTIHLPKLFLTNAQFEFAESNSTIVKSRSPDGKTIVFQTTINYSLYFAFNHNPLISLHGIYDNHMNLVGFSSKDLNSKSFVYCVERITSIPLPVINEIQVENNALILNGFRLGASNSLNTKLDILDPVSNVKVSSTATFIHQNSNQIKIDLNLIPINSTMNLQLSILNILSNRIYFDNTPQDSSSDSSPTSTTSSSSDETNSNSFEIKKVCTTDKDCNGIDNGKCINNACICKYPAFGVNCFDKVVPDSKNDFNTTQPSTSITVNNDQLNLKALVSIVKIIEYDFKKQSVFEFIFNKWEYNQTTKSNGNQLHHYKTNITKDTRDSLISVDIESFVQGENITFAKQELEMVPNSNKYSIHLANYPFSKSTNYLQLIMSVSLGIDVQDSCSHKESGDIVTNSYSEYFKIQVNDNSLYGRFIKRGIIDGKVTVVSNEITNNADSQDTSNLVGSFIGMNIPFFQKTAILDPDFSLLISTPVTNNQENSICSPKKNKLSAAKIAGIVIGSVGFATIVVVSTIYYFQKKKQSLQLQKSLSLRNIS</sequence>
<keyword evidence="2" id="KW-1133">Transmembrane helix</keyword>
<dbReference type="InterPro" id="IPR055462">
    <property type="entry name" value="DUF7034"/>
</dbReference>
<dbReference type="Pfam" id="PF22933">
    <property type="entry name" value="ComC_SSD"/>
    <property type="match status" value="1"/>
</dbReference>
<dbReference type="Proteomes" id="UP000695562">
    <property type="component" value="Unassembled WGS sequence"/>
</dbReference>
<evidence type="ECO:0000259" key="7">
    <source>
        <dbReference type="Pfam" id="PF24893"/>
    </source>
</evidence>
<dbReference type="PANTHER" id="PTHR31378">
    <property type="entry name" value="EGF-LIKE DOMAIN-CONTAINING PROTEIN-RELATED-RELATED"/>
    <property type="match status" value="1"/>
</dbReference>
<keyword evidence="3" id="KW-0732">Signal</keyword>
<evidence type="ECO:0000256" key="3">
    <source>
        <dbReference type="SAM" id="SignalP"/>
    </source>
</evidence>
<feature type="region of interest" description="Disordered" evidence="1">
    <location>
        <begin position="1025"/>
        <end position="1046"/>
    </location>
</feature>
<name>A0A8J4Q2R8_9MYCE</name>
<dbReference type="InterPro" id="IPR055463">
    <property type="entry name" value="DUF7035"/>
</dbReference>
<keyword evidence="2" id="KW-0812">Transmembrane</keyword>
<evidence type="ECO:0000259" key="4">
    <source>
        <dbReference type="Pfam" id="PF22933"/>
    </source>
</evidence>
<feature type="chain" id="PRO_5035158091" description="EGF-like domain-containing protein" evidence="3">
    <location>
        <begin position="24"/>
        <end position="1384"/>
    </location>
</feature>
<feature type="domain" description="DUF7035" evidence="6">
    <location>
        <begin position="670"/>
        <end position="795"/>
    </location>
</feature>
<evidence type="ECO:0000259" key="5">
    <source>
        <dbReference type="Pfam" id="PF23033"/>
    </source>
</evidence>
<dbReference type="OrthoDB" id="23837at2759"/>
<dbReference type="InterPro" id="IPR054484">
    <property type="entry name" value="ComC_SSD"/>
</dbReference>
<feature type="transmembrane region" description="Helical" evidence="2">
    <location>
        <begin position="1343"/>
        <end position="1365"/>
    </location>
</feature>
<keyword evidence="2" id="KW-0472">Membrane</keyword>
<feature type="signal peptide" evidence="3">
    <location>
        <begin position="1"/>
        <end position="23"/>
    </location>
</feature>
<proteinExistence type="predicted"/>
<feature type="domain" description="DUF7743" evidence="7">
    <location>
        <begin position="432"/>
        <end position="541"/>
    </location>
</feature>
<accession>A0A8J4Q2R8</accession>
<dbReference type="Pfam" id="PF23033">
    <property type="entry name" value="DUF7034"/>
    <property type="match status" value="1"/>
</dbReference>
<comment type="caution">
    <text evidence="8">The sequence shown here is derived from an EMBL/GenBank/DDBJ whole genome shotgun (WGS) entry which is preliminary data.</text>
</comment>
<feature type="domain" description="DUF7034" evidence="5">
    <location>
        <begin position="809"/>
        <end position="932"/>
    </location>
</feature>
<keyword evidence="9" id="KW-1185">Reference proteome</keyword>
<evidence type="ECO:0000313" key="8">
    <source>
        <dbReference type="EMBL" id="KAF2076959.1"/>
    </source>
</evidence>
<evidence type="ECO:0000259" key="6">
    <source>
        <dbReference type="Pfam" id="PF23034"/>
    </source>
</evidence>
<protein>
    <recommendedName>
        <fullName evidence="10">EGF-like domain-containing protein</fullName>
    </recommendedName>
</protein>
<dbReference type="Pfam" id="PF23034">
    <property type="entry name" value="DUF7035"/>
    <property type="match status" value="1"/>
</dbReference>